<dbReference type="Proteomes" id="UP000501427">
    <property type="component" value="Chromosome"/>
</dbReference>
<evidence type="ECO:0000313" key="3">
    <source>
        <dbReference type="EMBL" id="QHQ52312.1"/>
    </source>
</evidence>
<dbReference type="InterPro" id="IPR037401">
    <property type="entry name" value="SnoaL-like"/>
</dbReference>
<dbReference type="EMBL" id="CP038444">
    <property type="protein sequence ID" value="QJT31710.1"/>
    <property type="molecule type" value="Genomic_DNA"/>
</dbReference>
<evidence type="ECO:0000313" key="4">
    <source>
        <dbReference type="EMBL" id="QJT23029.1"/>
    </source>
</evidence>
<dbReference type="Proteomes" id="UP001208651">
    <property type="component" value="Unassembled WGS sequence"/>
</dbReference>
<evidence type="ECO:0000313" key="10">
    <source>
        <dbReference type="Proteomes" id="UP000502657"/>
    </source>
</evidence>
<evidence type="ECO:0000259" key="1">
    <source>
        <dbReference type="Pfam" id="PF12680"/>
    </source>
</evidence>
<evidence type="ECO:0000313" key="7">
    <source>
        <dbReference type="Proteomes" id="UP000463871"/>
    </source>
</evidence>
<evidence type="ECO:0000313" key="6">
    <source>
        <dbReference type="EMBL" id="QJT39366.1"/>
    </source>
</evidence>
<reference evidence="8 9" key="1">
    <citation type="submission" date="2019-03" db="EMBL/GenBank/DDBJ databases">
        <title>Novel transposon Tn6433 accelerates the dissemination of tet(E) in Aeromonas from aerobic biofilm under oxytetracycline stress.</title>
        <authorList>
            <person name="Shi Y."/>
            <person name="Tian Z."/>
            <person name="Zhang Y."/>
            <person name="Zhang H."/>
            <person name="Yang M."/>
        </authorList>
    </citation>
    <scope>NUCLEOTIDE SEQUENCE [LARGE SCALE GENOMIC DNA]</scope>
    <source>
        <strain evidence="6 10">R50-22</strain>
        <strain evidence="4 8">T0.1-19</strain>
        <strain evidence="5 9">T5-8</strain>
    </source>
</reference>
<dbReference type="RefSeq" id="WP_042650340.1">
    <property type="nucleotide sequence ID" value="NZ_AP022188.1"/>
</dbReference>
<feature type="domain" description="SnoaL-like" evidence="1">
    <location>
        <begin position="15"/>
        <end position="112"/>
    </location>
</feature>
<dbReference type="InterPro" id="IPR032710">
    <property type="entry name" value="NTF2-like_dom_sf"/>
</dbReference>
<reference evidence="3 7" key="2">
    <citation type="submission" date="2020-01" db="EMBL/GenBank/DDBJ databases">
        <title>Complete genome of Aeromonas media MC64.</title>
        <authorList>
            <person name="Cao G."/>
            <person name="Fu J."/>
            <person name="Zhong C."/>
        </authorList>
    </citation>
    <scope>NUCLEOTIDE SEQUENCE [LARGE SCALE GENOMIC DNA]</scope>
    <source>
        <strain evidence="3 7">MC64</strain>
    </source>
</reference>
<dbReference type="EMBL" id="CP038448">
    <property type="protein sequence ID" value="QJT39366.1"/>
    <property type="molecule type" value="Genomic_DNA"/>
</dbReference>
<dbReference type="EMBL" id="JAJVCY010000034">
    <property type="protein sequence ID" value="MCV3289771.1"/>
    <property type="molecule type" value="Genomic_DNA"/>
</dbReference>
<evidence type="ECO:0000313" key="2">
    <source>
        <dbReference type="EMBL" id="MCV3289771.1"/>
    </source>
</evidence>
<name>A0A6M4Z3H8_AERME</name>
<sequence length="142" mass="16364">MNDALAHFIVLYLQLDKHQLHRLPEIYADQVVFIDPAHRIEGLAALTRYFSSLYERLKECRFEITSQQLQGNEAWLGWVMTFVHPRIAGGRPVRVEGATRLQFDAWGKVCLHRDYFDLGAMLYEQLPLLGPVVRAIKGRLGT</sequence>
<organism evidence="5 9">
    <name type="scientific">Aeromonas media</name>
    <dbReference type="NCBI Taxonomy" id="651"/>
    <lineage>
        <taxon>Bacteria</taxon>
        <taxon>Pseudomonadati</taxon>
        <taxon>Pseudomonadota</taxon>
        <taxon>Gammaproteobacteria</taxon>
        <taxon>Aeromonadales</taxon>
        <taxon>Aeromonadaceae</taxon>
        <taxon>Aeromonas</taxon>
    </lineage>
</organism>
<protein>
    <submittedName>
        <fullName evidence="5">Nuclear transport factor 2 family protein</fullName>
    </submittedName>
</protein>
<dbReference type="EMBL" id="CP038441">
    <property type="protein sequence ID" value="QJT23029.1"/>
    <property type="molecule type" value="Genomic_DNA"/>
</dbReference>
<evidence type="ECO:0000313" key="5">
    <source>
        <dbReference type="EMBL" id="QJT31710.1"/>
    </source>
</evidence>
<gene>
    <name evidence="4" type="ORF">E4184_17520</name>
    <name evidence="5" type="ORF">E4186_17045</name>
    <name evidence="6" type="ORF">E4188_13215</name>
    <name evidence="3" type="ORF">GWI30_16565</name>
    <name evidence="2" type="ORF">LZT28_16195</name>
</gene>
<dbReference type="Proteomes" id="UP000502006">
    <property type="component" value="Chromosome"/>
</dbReference>
<dbReference type="Pfam" id="PF12680">
    <property type="entry name" value="SnoaL_2"/>
    <property type="match status" value="1"/>
</dbReference>
<dbReference type="AlphaFoldDB" id="A0A6M4Z3H8"/>
<dbReference type="EMBL" id="CP047962">
    <property type="protein sequence ID" value="QHQ52312.1"/>
    <property type="molecule type" value="Genomic_DNA"/>
</dbReference>
<proteinExistence type="predicted"/>
<dbReference type="Proteomes" id="UP000463871">
    <property type="component" value="Chromosome"/>
</dbReference>
<dbReference type="Proteomes" id="UP000502657">
    <property type="component" value="Chromosome"/>
</dbReference>
<evidence type="ECO:0000313" key="8">
    <source>
        <dbReference type="Proteomes" id="UP000501427"/>
    </source>
</evidence>
<evidence type="ECO:0000313" key="9">
    <source>
        <dbReference type="Proteomes" id="UP000502006"/>
    </source>
</evidence>
<dbReference type="Gene3D" id="3.10.450.50">
    <property type="match status" value="1"/>
</dbReference>
<keyword evidence="10" id="KW-1185">Reference proteome</keyword>
<accession>A0A6M4Z3H8</accession>
<reference evidence="2" key="3">
    <citation type="submission" date="2022-01" db="EMBL/GenBank/DDBJ databases">
        <title>Comparison of Fish pathogen Aeromonas spp.</title>
        <authorList>
            <person name="Dubey S."/>
            <person name="Sorum H."/>
            <person name="Munangandu H.M."/>
        </authorList>
    </citation>
    <scope>NUCLEOTIDE SEQUENCE</scope>
    <source>
        <strain evidence="2">SD/21-15</strain>
    </source>
</reference>
<dbReference type="SUPFAM" id="SSF54427">
    <property type="entry name" value="NTF2-like"/>
    <property type="match status" value="1"/>
</dbReference>
<dbReference type="GeneID" id="69413249"/>